<dbReference type="Proteomes" id="UP000032866">
    <property type="component" value="Chromosome 2"/>
</dbReference>
<evidence type="ECO:0000313" key="2">
    <source>
        <dbReference type="Proteomes" id="UP000032866"/>
    </source>
</evidence>
<organism evidence="1 2">
    <name type="scientific">Burkholderia cepacia GG4</name>
    <dbReference type="NCBI Taxonomy" id="1009846"/>
    <lineage>
        <taxon>Bacteria</taxon>
        <taxon>Pseudomonadati</taxon>
        <taxon>Pseudomonadota</taxon>
        <taxon>Betaproteobacteria</taxon>
        <taxon>Burkholderiales</taxon>
        <taxon>Burkholderiaceae</taxon>
        <taxon>Burkholderia</taxon>
        <taxon>Burkholderia cepacia complex</taxon>
    </lineage>
</organism>
<protein>
    <submittedName>
        <fullName evidence="1">Uncharacterized protein</fullName>
    </submittedName>
</protein>
<gene>
    <name evidence="1" type="ORF">GEM_5333</name>
</gene>
<accession>A0A9W3K677</accession>
<sequence length="29" mass="3136">MQKPRVAVALFNAIIGRSQPTAQPRKAGE</sequence>
<dbReference type="AlphaFoldDB" id="A0A9W3K677"/>
<dbReference type="EMBL" id="CP003775">
    <property type="protein sequence ID" value="AFQ51717.1"/>
    <property type="molecule type" value="Genomic_DNA"/>
</dbReference>
<proteinExistence type="predicted"/>
<evidence type="ECO:0000313" key="1">
    <source>
        <dbReference type="EMBL" id="AFQ51717.1"/>
    </source>
</evidence>
<name>A0A9W3K677_BURCE</name>
<reference evidence="1 2" key="1">
    <citation type="journal article" date="2012" name="J. Bacteriol.">
        <title>Complete Genome Sequence of Burkholderia sp. Strain GG4, a Betaproteobacterium That Reduces 3-Oxo-N-Acylhomoserine Lactones and Produces Different N-Acylhomoserine Lactones.</title>
        <authorList>
            <person name="Hong K.W."/>
            <person name="Koh C.L."/>
            <person name="Sam C.K."/>
            <person name="Yin W.F."/>
            <person name="Chan K.G."/>
        </authorList>
    </citation>
    <scope>NUCLEOTIDE SEQUENCE [LARGE SCALE GENOMIC DNA]</scope>
    <source>
        <strain evidence="1 2">GG4</strain>
    </source>
</reference>
<dbReference type="KEGG" id="bct:GEM_5333"/>